<proteinExistence type="predicted"/>
<dbReference type="Proteomes" id="UP000472261">
    <property type="component" value="Unplaced"/>
</dbReference>
<protein>
    <recommendedName>
        <fullName evidence="3">Epidermal differentiation protein</fullName>
    </recommendedName>
</protein>
<reference evidence="1" key="1">
    <citation type="submission" date="2025-08" db="UniProtKB">
        <authorList>
            <consortium name="Ensembl"/>
        </authorList>
    </citation>
    <scope>IDENTIFICATION</scope>
</reference>
<dbReference type="OMA" id="GYEDLYG"/>
<dbReference type="AlphaFoldDB" id="A0A669Q9B7"/>
<dbReference type="Ensembl" id="ENSPCLT00000023262.1">
    <property type="protein sequence ID" value="ENSPCLP00000017437.1"/>
    <property type="gene ID" value="ENSPCLG00000014518.1"/>
</dbReference>
<organism evidence="1 2">
    <name type="scientific">Phasianus colchicus</name>
    <name type="common">Common pheasant</name>
    <dbReference type="NCBI Taxonomy" id="9054"/>
    <lineage>
        <taxon>Eukaryota</taxon>
        <taxon>Metazoa</taxon>
        <taxon>Chordata</taxon>
        <taxon>Craniata</taxon>
        <taxon>Vertebrata</taxon>
        <taxon>Euteleostomi</taxon>
        <taxon>Archelosauria</taxon>
        <taxon>Archosauria</taxon>
        <taxon>Dinosauria</taxon>
        <taxon>Saurischia</taxon>
        <taxon>Theropoda</taxon>
        <taxon>Coelurosauria</taxon>
        <taxon>Aves</taxon>
        <taxon>Neognathae</taxon>
        <taxon>Galloanserae</taxon>
        <taxon>Galliformes</taxon>
        <taxon>Phasianidae</taxon>
        <taxon>Phasianinae</taxon>
        <taxon>Phasianus</taxon>
    </lineage>
</organism>
<evidence type="ECO:0008006" key="3">
    <source>
        <dbReference type="Google" id="ProtNLM"/>
    </source>
</evidence>
<name>A0A669Q9B7_PHACC</name>
<reference evidence="1" key="2">
    <citation type="submission" date="2025-09" db="UniProtKB">
        <authorList>
            <consortium name="Ensembl"/>
        </authorList>
    </citation>
    <scope>IDENTIFICATION</scope>
</reference>
<evidence type="ECO:0000313" key="1">
    <source>
        <dbReference type="Ensembl" id="ENSPCLP00000017437.1"/>
    </source>
</evidence>
<keyword evidence="2" id="KW-1185">Reference proteome</keyword>
<evidence type="ECO:0000313" key="2">
    <source>
        <dbReference type="Proteomes" id="UP000472261"/>
    </source>
</evidence>
<accession>A0A669Q9B7</accession>
<sequence>MTFHREFYNNEHYSPFCQEDLHGFWGLNDYRFRHPYGLHWGHHHDYNQHWSPYGYNRSLGSLYGNRSLSAHGGYYGHGDFFGFGHRHPFFSQLGHRYWY</sequence>